<gene>
    <name evidence="1" type="ORF">EZS28_009352</name>
</gene>
<reference evidence="1 2" key="1">
    <citation type="submission" date="2019-03" db="EMBL/GenBank/DDBJ databases">
        <title>Single cell metagenomics reveals metabolic interactions within the superorganism composed of flagellate Streblomastix strix and complex community of Bacteroidetes bacteria on its surface.</title>
        <authorList>
            <person name="Treitli S.C."/>
            <person name="Kolisko M."/>
            <person name="Husnik F."/>
            <person name="Keeling P."/>
            <person name="Hampl V."/>
        </authorList>
    </citation>
    <scope>NUCLEOTIDE SEQUENCE [LARGE SCALE GENOMIC DNA]</scope>
    <source>
        <strain evidence="1">ST1C</strain>
    </source>
</reference>
<comment type="caution">
    <text evidence="1">The sequence shown here is derived from an EMBL/GenBank/DDBJ whole genome shotgun (WGS) entry which is preliminary data.</text>
</comment>
<dbReference type="AlphaFoldDB" id="A0A5J4WKQ5"/>
<proteinExistence type="predicted"/>
<evidence type="ECO:0000313" key="2">
    <source>
        <dbReference type="Proteomes" id="UP000324800"/>
    </source>
</evidence>
<dbReference type="Proteomes" id="UP000324800">
    <property type="component" value="Unassembled WGS sequence"/>
</dbReference>
<sequence length="268" mass="31336">MDNLDNTDKVSSVLKIELSEIEAQEFALEEKARILKEEQERKLELSFVSDRVAPYNALPHTDPRVLVEAQKEKVLSIPVKEAERFNNEIIGIIGPGTTNYVQNINAKRGINKVDFINLYCDQSRPYEVGETVYFCAFNITEPHRPILCQGFVVDVKMNETFERTYTVSLDTFEEPIKFYDKYVKDNIFMVSNNKGKNDIKIYYRNPSNLKDLYFITPSFFVKKNWEDIIYVRNLYIQVVFEELKKDMEDLIDIQNLGKELDPSIVEQN</sequence>
<evidence type="ECO:0000313" key="1">
    <source>
        <dbReference type="EMBL" id="KAA6395122.1"/>
    </source>
</evidence>
<protein>
    <submittedName>
        <fullName evidence="1">Uncharacterized protein</fullName>
    </submittedName>
</protein>
<accession>A0A5J4WKQ5</accession>
<name>A0A5J4WKQ5_9EUKA</name>
<organism evidence="1 2">
    <name type="scientific">Streblomastix strix</name>
    <dbReference type="NCBI Taxonomy" id="222440"/>
    <lineage>
        <taxon>Eukaryota</taxon>
        <taxon>Metamonada</taxon>
        <taxon>Preaxostyla</taxon>
        <taxon>Oxymonadida</taxon>
        <taxon>Streblomastigidae</taxon>
        <taxon>Streblomastix</taxon>
    </lineage>
</organism>
<dbReference type="EMBL" id="SNRW01001766">
    <property type="protein sequence ID" value="KAA6395122.1"/>
    <property type="molecule type" value="Genomic_DNA"/>
</dbReference>